<dbReference type="OrthoDB" id="9785233at2"/>
<dbReference type="RefSeq" id="WP_051550837.1">
    <property type="nucleotide sequence ID" value="NZ_CAAAHN010000011.1"/>
</dbReference>
<evidence type="ECO:0000256" key="2">
    <source>
        <dbReference type="ARBA" id="ARBA00016013"/>
    </source>
</evidence>
<evidence type="ECO:0000256" key="1">
    <source>
        <dbReference type="ARBA" id="ARBA00010577"/>
    </source>
</evidence>
<evidence type="ECO:0000256" key="3">
    <source>
        <dbReference type="ARBA" id="ARBA00022795"/>
    </source>
</evidence>
<dbReference type="PATRIC" id="fig|45065.4.peg.1393"/>
<protein>
    <recommendedName>
        <fullName evidence="2">Basal-body rod modification protein FlgD</fullName>
    </recommendedName>
</protein>
<dbReference type="Pfam" id="PF03963">
    <property type="entry name" value="FlgD"/>
    <property type="match status" value="1"/>
</dbReference>
<sequence>MNTRISPTDNARMNETDFLKLFTEELSYQDPLKPIDNREFMAQMAQFSLLQEARGQNEYLSALTTQSLRDHSLNLLGKTVQINNDTDQSGIVRSVSFTEGQMPQLSVQFGSGMPVTVEIGSITRVSHE</sequence>
<dbReference type="Proteomes" id="UP000054785">
    <property type="component" value="Unassembled WGS sequence"/>
</dbReference>
<dbReference type="InterPro" id="IPR005648">
    <property type="entry name" value="FlgD"/>
</dbReference>
<reference evidence="5 6" key="1">
    <citation type="submission" date="2015-11" db="EMBL/GenBank/DDBJ databases">
        <title>Genomic analysis of 38 Legionella species identifies large and diverse effector repertoires.</title>
        <authorList>
            <person name="Burstein D."/>
            <person name="Amaro F."/>
            <person name="Zusman T."/>
            <person name="Lifshitz Z."/>
            <person name="Cohen O."/>
            <person name="Gilbert J.A."/>
            <person name="Pupko T."/>
            <person name="Shuman H.A."/>
            <person name="Segal G."/>
        </authorList>
    </citation>
    <scope>NUCLEOTIDE SEQUENCE [LARGE SCALE GENOMIC DNA]</scope>
    <source>
        <strain evidence="5 6">ATCC 49504</strain>
    </source>
</reference>
<keyword evidence="6" id="KW-1185">Reference proteome</keyword>
<dbReference type="GO" id="GO:0044781">
    <property type="term" value="P:bacterial-type flagellum organization"/>
    <property type="evidence" value="ECO:0007669"/>
    <property type="project" value="UniProtKB-KW"/>
</dbReference>
<keyword evidence="5" id="KW-0969">Cilium</keyword>
<evidence type="ECO:0000256" key="4">
    <source>
        <dbReference type="ARBA" id="ARBA00024746"/>
    </source>
</evidence>
<dbReference type="EMBL" id="LNYC01000051">
    <property type="protein sequence ID" value="KTC99027.1"/>
    <property type="molecule type" value="Genomic_DNA"/>
</dbReference>
<evidence type="ECO:0000313" key="6">
    <source>
        <dbReference type="Proteomes" id="UP000054785"/>
    </source>
</evidence>
<keyword evidence="3" id="KW-1005">Bacterial flagellum biogenesis</keyword>
<gene>
    <name evidence="5" type="primary">flgD_2</name>
    <name evidence="5" type="ORF">Lgee_1293</name>
</gene>
<proteinExistence type="inferred from homology"/>
<accession>A0A0W0TTE7</accession>
<evidence type="ECO:0000313" key="5">
    <source>
        <dbReference type="EMBL" id="KTC99027.1"/>
    </source>
</evidence>
<comment type="similarity">
    <text evidence="1">Belongs to the FlgD family.</text>
</comment>
<dbReference type="STRING" id="45065.Lgee_1293"/>
<keyword evidence="5" id="KW-0282">Flagellum</keyword>
<comment type="function">
    <text evidence="4">Required for flagellar hook formation. May act as a scaffolding protein.</text>
</comment>
<keyword evidence="5" id="KW-0966">Cell projection</keyword>
<comment type="caution">
    <text evidence="5">The sequence shown here is derived from an EMBL/GenBank/DDBJ whole genome shotgun (WGS) entry which is preliminary data.</text>
</comment>
<dbReference type="AlphaFoldDB" id="A0A0W0TTE7"/>
<name>A0A0W0TTE7_9GAMM</name>
<organism evidence="5 6">
    <name type="scientific">Legionella geestiana</name>
    <dbReference type="NCBI Taxonomy" id="45065"/>
    <lineage>
        <taxon>Bacteria</taxon>
        <taxon>Pseudomonadati</taxon>
        <taxon>Pseudomonadota</taxon>
        <taxon>Gammaproteobacteria</taxon>
        <taxon>Legionellales</taxon>
        <taxon>Legionellaceae</taxon>
        <taxon>Legionella</taxon>
    </lineage>
</organism>